<organism evidence="11">
    <name type="scientific">Ignisphaera aggregans</name>
    <dbReference type="NCBI Taxonomy" id="334771"/>
    <lineage>
        <taxon>Archaea</taxon>
        <taxon>Thermoproteota</taxon>
        <taxon>Thermoprotei</taxon>
        <taxon>Desulfurococcales</taxon>
        <taxon>Desulfurococcaceae</taxon>
        <taxon>Ignisphaera</taxon>
    </lineage>
</organism>
<comment type="similarity">
    <text evidence="8">Belongs to the class-I aminoacyl-tRNA synthetase family.</text>
</comment>
<evidence type="ECO:0000256" key="8">
    <source>
        <dbReference type="RuleBase" id="RU363039"/>
    </source>
</evidence>
<dbReference type="CDD" id="cd00814">
    <property type="entry name" value="MetRS_core"/>
    <property type="match status" value="1"/>
</dbReference>
<dbReference type="PANTHER" id="PTHR43326">
    <property type="entry name" value="METHIONYL-TRNA SYNTHETASE"/>
    <property type="match status" value="1"/>
</dbReference>
<dbReference type="Pfam" id="PF08264">
    <property type="entry name" value="Anticodon_1"/>
    <property type="match status" value="1"/>
</dbReference>
<evidence type="ECO:0000256" key="2">
    <source>
        <dbReference type="ARBA" id="ARBA00022598"/>
    </source>
</evidence>
<proteinExistence type="inferred from homology"/>
<evidence type="ECO:0000313" key="12">
    <source>
        <dbReference type="EMBL" id="HGQ18428.1"/>
    </source>
</evidence>
<dbReference type="InterPro" id="IPR013155">
    <property type="entry name" value="M/V/L/I-tRNA-synth_anticd-bd"/>
</dbReference>
<dbReference type="EMBL" id="DTAI01000064">
    <property type="protein sequence ID" value="HGN36319.1"/>
    <property type="molecule type" value="Genomic_DNA"/>
</dbReference>
<keyword evidence="6 8" id="KW-0030">Aminoacyl-tRNA synthetase</keyword>
<feature type="domain" description="Methionyl/Valyl/Leucyl/Isoleucyl-tRNA synthetase anticodon-binding" evidence="9">
    <location>
        <begin position="392"/>
        <end position="476"/>
    </location>
</feature>
<evidence type="ECO:0000256" key="3">
    <source>
        <dbReference type="ARBA" id="ARBA00022741"/>
    </source>
</evidence>
<feature type="domain" description="Methionyl/Leucyl tRNA synthetase" evidence="10">
    <location>
        <begin position="14"/>
        <end position="147"/>
    </location>
</feature>
<dbReference type="AlphaFoldDB" id="A0A7J3I6G9"/>
<evidence type="ECO:0000256" key="1">
    <source>
        <dbReference type="ARBA" id="ARBA00012838"/>
    </source>
</evidence>
<dbReference type="InterPro" id="IPR009080">
    <property type="entry name" value="tRNAsynth_Ia_anticodon-bd"/>
</dbReference>
<dbReference type="GO" id="GO:0006431">
    <property type="term" value="P:methionyl-tRNA aminoacylation"/>
    <property type="evidence" value="ECO:0007669"/>
    <property type="project" value="InterPro"/>
</dbReference>
<feature type="domain" description="Methionyl/Leucyl tRNA synthetase" evidence="10">
    <location>
        <begin position="157"/>
        <end position="374"/>
    </location>
</feature>
<keyword evidence="3 8" id="KW-0547">Nucleotide-binding</keyword>
<evidence type="ECO:0000256" key="4">
    <source>
        <dbReference type="ARBA" id="ARBA00022840"/>
    </source>
</evidence>
<dbReference type="Gene3D" id="1.10.730.10">
    <property type="entry name" value="Isoleucyl-tRNA Synthetase, Domain 1"/>
    <property type="match status" value="1"/>
</dbReference>
<dbReference type="InterPro" id="IPR015413">
    <property type="entry name" value="Methionyl/Leucyl_tRNA_Synth"/>
</dbReference>
<dbReference type="GO" id="GO:0005524">
    <property type="term" value="F:ATP binding"/>
    <property type="evidence" value="ECO:0007669"/>
    <property type="project" value="UniProtKB-KW"/>
</dbReference>
<keyword evidence="2 8" id="KW-0436">Ligase</keyword>
<dbReference type="InterPro" id="IPR033911">
    <property type="entry name" value="MetRS_core"/>
</dbReference>
<comment type="caution">
    <text evidence="11">The sequence shown here is derived from an EMBL/GenBank/DDBJ whole genome shotgun (WGS) entry which is preliminary data.</text>
</comment>
<name>A0A7J3I6G9_9CREN</name>
<dbReference type="PROSITE" id="PS00178">
    <property type="entry name" value="AA_TRNA_LIGASE_I"/>
    <property type="match status" value="1"/>
</dbReference>
<keyword evidence="5 8" id="KW-0648">Protein biosynthesis</keyword>
<dbReference type="PANTHER" id="PTHR43326:SF1">
    <property type="entry name" value="METHIONINE--TRNA LIGASE, MITOCHONDRIAL"/>
    <property type="match status" value="1"/>
</dbReference>
<dbReference type="Gene3D" id="3.40.50.620">
    <property type="entry name" value="HUPs"/>
    <property type="match status" value="1"/>
</dbReference>
<dbReference type="NCBIfam" id="TIGR00398">
    <property type="entry name" value="metG"/>
    <property type="match status" value="1"/>
</dbReference>
<gene>
    <name evidence="11" type="ORF">ENT87_02030</name>
    <name evidence="12" type="ORF">ENU30_05590</name>
</gene>
<dbReference type="GO" id="GO:0004825">
    <property type="term" value="F:methionine-tRNA ligase activity"/>
    <property type="evidence" value="ECO:0007669"/>
    <property type="project" value="UniProtKB-EC"/>
</dbReference>
<evidence type="ECO:0000313" key="11">
    <source>
        <dbReference type="EMBL" id="HGN36319.1"/>
    </source>
</evidence>
<dbReference type="InterPro" id="IPR023457">
    <property type="entry name" value="Met-tRNA_synth_2"/>
</dbReference>
<evidence type="ECO:0000259" key="9">
    <source>
        <dbReference type="Pfam" id="PF08264"/>
    </source>
</evidence>
<dbReference type="EC" id="6.1.1.10" evidence="1"/>
<dbReference type="InterPro" id="IPR001412">
    <property type="entry name" value="aa-tRNA-synth_I_CS"/>
</dbReference>
<evidence type="ECO:0000256" key="5">
    <source>
        <dbReference type="ARBA" id="ARBA00022917"/>
    </source>
</evidence>
<reference evidence="11" key="1">
    <citation type="journal article" date="2020" name="mSystems">
        <title>Genome- and Community-Level Interaction Insights into Carbon Utilization and Element Cycling Functions of Hydrothermarchaeota in Hydrothermal Sediment.</title>
        <authorList>
            <person name="Zhou Z."/>
            <person name="Liu Y."/>
            <person name="Xu W."/>
            <person name="Pan J."/>
            <person name="Luo Z.H."/>
            <person name="Li M."/>
        </authorList>
    </citation>
    <scope>NUCLEOTIDE SEQUENCE [LARGE SCALE GENOMIC DNA]</scope>
    <source>
        <strain evidence="11">SpSt-618</strain>
        <strain evidence="12">SpSt-657</strain>
    </source>
</reference>
<dbReference type="PRINTS" id="PR01041">
    <property type="entry name" value="TRNASYNTHMET"/>
</dbReference>
<dbReference type="FunFam" id="2.170.220.10:FF:000003">
    <property type="entry name" value="Methionine--tRNA ligase"/>
    <property type="match status" value="1"/>
</dbReference>
<dbReference type="InterPro" id="IPR014729">
    <property type="entry name" value="Rossmann-like_a/b/a_fold"/>
</dbReference>
<evidence type="ECO:0000259" key="10">
    <source>
        <dbReference type="Pfam" id="PF09334"/>
    </source>
</evidence>
<dbReference type="SUPFAM" id="SSF52374">
    <property type="entry name" value="Nucleotidylyl transferase"/>
    <property type="match status" value="1"/>
</dbReference>
<accession>A0A7J3I6G9</accession>
<dbReference type="Pfam" id="PF09334">
    <property type="entry name" value="tRNA-synt_1g"/>
    <property type="match status" value="2"/>
</dbReference>
<evidence type="ECO:0000256" key="6">
    <source>
        <dbReference type="ARBA" id="ARBA00023146"/>
    </source>
</evidence>
<dbReference type="EMBL" id="DTBZ01000102">
    <property type="protein sequence ID" value="HGQ18428.1"/>
    <property type="molecule type" value="Genomic_DNA"/>
</dbReference>
<dbReference type="InterPro" id="IPR014758">
    <property type="entry name" value="Met-tRNA_synth"/>
</dbReference>
<dbReference type="SUPFAM" id="SSF47323">
    <property type="entry name" value="Anticodon-binding domain of a subclass of class I aminoacyl-tRNA synthetases"/>
    <property type="match status" value="1"/>
</dbReference>
<sequence>MDSVGQRSPEKCFIYVTTPIYYPNDKPHLGHAYTTVLADIISRWFSLAGCNSYLLTGTDEHGAKLQREAEKRGMDPKDFVDQMAEVFKEYWKMLGIGYNRFIRTTEQEHEEVVRYVISKLWDKGYIYSGKYRGWYCTACEKFYSEGEYVVENDVVMCPIHRRVLEFIEEDTYFLKLSLFKDYVLRILREGNIVYPKHYSDEVATKIEIEGLQDLSIARPKTRVSWGIELPFDNRYVVYVWIDALLNYLTGLGYPRNTDRIEQYWRSSVQLIGKDILWFHTAIWFTILAMLDLPPPKKLLVHSYLTIKGQKMGKSLGNVVSIDEMVKRYGNPEVVRFIIARIANYDKDVEVSWDIYDSIYMGDLLNNYGNLVRRATTLAIKTLNGNAIRDLDEEFAKTVDKLKQQSIDYYNSLEVATAVKYTLDILHETNAYINRKEPWRTIKPNQTIYTVLESIRIASLLLHPIMPVTTSNILNSLGLDRIEHGLEQFKLGYIERYNVKEAPIPFKKIR</sequence>
<evidence type="ECO:0000256" key="7">
    <source>
        <dbReference type="ARBA" id="ARBA00030904"/>
    </source>
</evidence>
<dbReference type="Gene3D" id="2.170.220.10">
    <property type="match status" value="1"/>
</dbReference>
<protein>
    <recommendedName>
        <fullName evidence="1">methionine--tRNA ligase</fullName>
        <ecNumber evidence="1">6.1.1.10</ecNumber>
    </recommendedName>
    <alternativeName>
        <fullName evidence="7">Methionyl-tRNA synthetase</fullName>
    </alternativeName>
</protein>
<keyword evidence="4 8" id="KW-0067">ATP-binding</keyword>